<dbReference type="PANTHER" id="PTHR30290">
    <property type="entry name" value="PERIPLASMIC BINDING COMPONENT OF ABC TRANSPORTER"/>
    <property type="match status" value="1"/>
</dbReference>
<dbReference type="Proteomes" id="UP001501074">
    <property type="component" value="Unassembled WGS sequence"/>
</dbReference>
<protein>
    <submittedName>
        <fullName evidence="2">ABC transporter substrate-binding protein</fullName>
    </submittedName>
</protein>
<evidence type="ECO:0000259" key="1">
    <source>
        <dbReference type="Pfam" id="PF00496"/>
    </source>
</evidence>
<name>A0ABP7AVR6_9ACTN</name>
<keyword evidence="3" id="KW-1185">Reference proteome</keyword>
<dbReference type="InterPro" id="IPR039424">
    <property type="entry name" value="SBP_5"/>
</dbReference>
<feature type="domain" description="Solute-binding protein family 5" evidence="1">
    <location>
        <begin position="95"/>
        <end position="433"/>
    </location>
</feature>
<evidence type="ECO:0000313" key="2">
    <source>
        <dbReference type="EMBL" id="GAA3641163.1"/>
    </source>
</evidence>
<gene>
    <name evidence="2" type="ORF">GCM10022223_70500</name>
</gene>
<reference evidence="3" key="1">
    <citation type="journal article" date="2019" name="Int. J. Syst. Evol. Microbiol.">
        <title>The Global Catalogue of Microorganisms (GCM) 10K type strain sequencing project: providing services to taxonomists for standard genome sequencing and annotation.</title>
        <authorList>
            <consortium name="The Broad Institute Genomics Platform"/>
            <consortium name="The Broad Institute Genome Sequencing Center for Infectious Disease"/>
            <person name="Wu L."/>
            <person name="Ma J."/>
        </authorList>
    </citation>
    <scope>NUCLEOTIDE SEQUENCE [LARGE SCALE GENOMIC DNA]</scope>
    <source>
        <strain evidence="3">JCM 16902</strain>
    </source>
</reference>
<dbReference type="Gene3D" id="3.10.105.10">
    <property type="entry name" value="Dipeptide-binding Protein, Domain 3"/>
    <property type="match status" value="1"/>
</dbReference>
<dbReference type="PANTHER" id="PTHR30290:SF65">
    <property type="entry name" value="MONOACYL PHOSPHATIDYLINOSITOL TETRAMANNOSIDE-BINDING PROTEIN LPQW-RELATED"/>
    <property type="match status" value="1"/>
</dbReference>
<sequence>MFRNHEVLEAVCSMDHARVLKTSAIATAFVLSLLPLAACGSDSDAAGSDGPQTLRYAYAFTPVAALSPYSDDAVTSYGVGATETLAKLDASGSPEASLATGWEQTDARTWELTLRPGVTFQDGTAMDAQAVAGSLTHATEADPAPRSLSGTDLTVTADGDTKVTIVTKTADPVLIQRLTSPELAILSAKAYADPASPSVVGTGTGPYTITQLNGTTSADLTANTSYWGGQPALAGIELSFVADGDQRASALRAGQTDVAQAVPADQLEPIGTDHVLAVPLPRTVSLHLTQSSTVFSDPAQREASRAALDGLDLAGTIYAGAADPAKGLFSSVSTWADDRPTPDYPKAATPQKQKITLATFSDRPELAEIATVVADQWRKAGFDVKTVVQEYNQMESDYLAGTYDAVIMSRSYGQDTADPISYLQADFSCDGGYNISRFCDKTLDADLAKAATQTDVNARNQAAVAAEHVVLSDVAVIPLIHDRTQFGLADGVLGLAGDPWERAVITAKTTISH</sequence>
<accession>A0ABP7AVR6</accession>
<dbReference type="SUPFAM" id="SSF53850">
    <property type="entry name" value="Periplasmic binding protein-like II"/>
    <property type="match status" value="1"/>
</dbReference>
<dbReference type="InterPro" id="IPR000914">
    <property type="entry name" value="SBP_5_dom"/>
</dbReference>
<dbReference type="PIRSF" id="PIRSF002741">
    <property type="entry name" value="MppA"/>
    <property type="match status" value="1"/>
</dbReference>
<evidence type="ECO:0000313" key="3">
    <source>
        <dbReference type="Proteomes" id="UP001501074"/>
    </source>
</evidence>
<proteinExistence type="predicted"/>
<organism evidence="2 3">
    <name type="scientific">Kineosporia mesophila</name>
    <dbReference type="NCBI Taxonomy" id="566012"/>
    <lineage>
        <taxon>Bacteria</taxon>
        <taxon>Bacillati</taxon>
        <taxon>Actinomycetota</taxon>
        <taxon>Actinomycetes</taxon>
        <taxon>Kineosporiales</taxon>
        <taxon>Kineosporiaceae</taxon>
        <taxon>Kineosporia</taxon>
    </lineage>
</organism>
<dbReference type="InterPro" id="IPR030678">
    <property type="entry name" value="Peptide/Ni-bd"/>
</dbReference>
<dbReference type="Pfam" id="PF00496">
    <property type="entry name" value="SBP_bac_5"/>
    <property type="match status" value="1"/>
</dbReference>
<dbReference type="EMBL" id="BAAAZO010000014">
    <property type="protein sequence ID" value="GAA3641163.1"/>
    <property type="molecule type" value="Genomic_DNA"/>
</dbReference>
<comment type="caution">
    <text evidence="2">The sequence shown here is derived from an EMBL/GenBank/DDBJ whole genome shotgun (WGS) entry which is preliminary data.</text>
</comment>
<dbReference type="Gene3D" id="3.40.190.10">
    <property type="entry name" value="Periplasmic binding protein-like II"/>
    <property type="match status" value="1"/>
</dbReference>